<dbReference type="RefSeq" id="WP_147148342.1">
    <property type="nucleotide sequence ID" value="NZ_BKAJ01000031.1"/>
</dbReference>
<dbReference type="InterPro" id="IPR016032">
    <property type="entry name" value="Sig_transdc_resp-reg_C-effctor"/>
</dbReference>
<dbReference type="Gene3D" id="1.25.40.10">
    <property type="entry name" value="Tetratricopeptide repeat domain"/>
    <property type="match status" value="1"/>
</dbReference>
<dbReference type="Pfam" id="PF00486">
    <property type="entry name" value="Trans_reg_C"/>
    <property type="match status" value="1"/>
</dbReference>
<dbReference type="GO" id="GO:0000160">
    <property type="term" value="P:phosphorelay signal transduction system"/>
    <property type="evidence" value="ECO:0007669"/>
    <property type="project" value="InterPro"/>
</dbReference>
<dbReference type="InterPro" id="IPR011990">
    <property type="entry name" value="TPR-like_helical_dom_sf"/>
</dbReference>
<evidence type="ECO:0000256" key="1">
    <source>
        <dbReference type="ARBA" id="ARBA00023125"/>
    </source>
</evidence>
<dbReference type="AlphaFoldDB" id="A0A512N6K9"/>
<dbReference type="SUPFAM" id="SSF52540">
    <property type="entry name" value="P-loop containing nucleoside triphosphate hydrolases"/>
    <property type="match status" value="1"/>
</dbReference>
<dbReference type="InterPro" id="IPR036388">
    <property type="entry name" value="WH-like_DNA-bd_sf"/>
</dbReference>
<gene>
    <name evidence="4" type="ORF">RSO01_17910</name>
</gene>
<proteinExistence type="predicted"/>
<keyword evidence="1 2" id="KW-0238">DNA-binding</keyword>
<protein>
    <submittedName>
        <fullName evidence="4">ATPase</fullName>
    </submittedName>
</protein>
<dbReference type="GO" id="GO:0006355">
    <property type="term" value="P:regulation of DNA-templated transcription"/>
    <property type="evidence" value="ECO:0007669"/>
    <property type="project" value="InterPro"/>
</dbReference>
<organism evidence="4 5">
    <name type="scientific">Reyranella soli</name>
    <dbReference type="NCBI Taxonomy" id="1230389"/>
    <lineage>
        <taxon>Bacteria</taxon>
        <taxon>Pseudomonadati</taxon>
        <taxon>Pseudomonadota</taxon>
        <taxon>Alphaproteobacteria</taxon>
        <taxon>Hyphomicrobiales</taxon>
        <taxon>Reyranellaceae</taxon>
        <taxon>Reyranella</taxon>
    </lineage>
</organism>
<dbReference type="Proteomes" id="UP000321058">
    <property type="component" value="Unassembled WGS sequence"/>
</dbReference>
<comment type="caution">
    <text evidence="4">The sequence shown here is derived from an EMBL/GenBank/DDBJ whole genome shotgun (WGS) entry which is preliminary data.</text>
</comment>
<dbReference type="InterPro" id="IPR001867">
    <property type="entry name" value="OmpR/PhoB-type_DNA-bd"/>
</dbReference>
<dbReference type="EMBL" id="BKAJ01000031">
    <property type="protein sequence ID" value="GEP54625.1"/>
    <property type="molecule type" value="Genomic_DNA"/>
</dbReference>
<dbReference type="OrthoDB" id="4473689at2"/>
<dbReference type="PANTHER" id="PTHR47691:SF3">
    <property type="entry name" value="HTH-TYPE TRANSCRIPTIONAL REGULATOR RV0890C-RELATED"/>
    <property type="match status" value="1"/>
</dbReference>
<evidence type="ECO:0000313" key="4">
    <source>
        <dbReference type="EMBL" id="GEP54625.1"/>
    </source>
</evidence>
<evidence type="ECO:0000259" key="3">
    <source>
        <dbReference type="PROSITE" id="PS51755"/>
    </source>
</evidence>
<dbReference type="InterPro" id="IPR027417">
    <property type="entry name" value="P-loop_NTPase"/>
</dbReference>
<feature type="DNA-binding region" description="OmpR/PhoB-type" evidence="2">
    <location>
        <begin position="8"/>
        <end position="106"/>
    </location>
</feature>
<dbReference type="SMART" id="SM00862">
    <property type="entry name" value="Trans_reg_C"/>
    <property type="match status" value="1"/>
</dbReference>
<keyword evidence="5" id="KW-1185">Reference proteome</keyword>
<reference evidence="4 5" key="1">
    <citation type="submission" date="2019-07" db="EMBL/GenBank/DDBJ databases">
        <title>Whole genome shotgun sequence of Reyranella soli NBRC 108950.</title>
        <authorList>
            <person name="Hosoyama A."/>
            <person name="Uohara A."/>
            <person name="Ohji S."/>
            <person name="Ichikawa N."/>
        </authorList>
    </citation>
    <scope>NUCLEOTIDE SEQUENCE [LARGE SCALE GENOMIC DNA]</scope>
    <source>
        <strain evidence="4 5">NBRC 108950</strain>
    </source>
</reference>
<dbReference type="Gene3D" id="3.40.50.300">
    <property type="entry name" value="P-loop containing nucleotide triphosphate hydrolases"/>
    <property type="match status" value="1"/>
</dbReference>
<dbReference type="SUPFAM" id="SSF48452">
    <property type="entry name" value="TPR-like"/>
    <property type="match status" value="1"/>
</dbReference>
<name>A0A512N6K9_9HYPH</name>
<feature type="domain" description="OmpR/PhoB-type" evidence="3">
    <location>
        <begin position="8"/>
        <end position="106"/>
    </location>
</feature>
<dbReference type="SUPFAM" id="SSF46894">
    <property type="entry name" value="C-terminal effector domain of the bipartite response regulators"/>
    <property type="match status" value="1"/>
</dbReference>
<dbReference type="PROSITE" id="PS51755">
    <property type="entry name" value="OMPR_PHOB"/>
    <property type="match status" value="1"/>
</dbReference>
<dbReference type="CDD" id="cd00383">
    <property type="entry name" value="trans_reg_C"/>
    <property type="match status" value="1"/>
</dbReference>
<accession>A0A512N6K9</accession>
<dbReference type="Gene3D" id="1.10.10.10">
    <property type="entry name" value="Winged helix-like DNA-binding domain superfamily/Winged helix DNA-binding domain"/>
    <property type="match status" value="1"/>
</dbReference>
<evidence type="ECO:0000256" key="2">
    <source>
        <dbReference type="PROSITE-ProRule" id="PRU01091"/>
    </source>
</evidence>
<sequence length="967" mass="104755">MTGQAPSDPGVAFGPFRLFAARHLLLEGETPVRLGSRARDLLIALLEQPGRAVAKEALCARIWPNVLVEDGTLRAQVAALRKALRDGQNGRRYIANIAGRGYAFVGEISAVAAPMAAAQELPESAAAPSPALSPFLSTGRLFGRSDVIETLTQRLVEDRFVTVVGPGGIGKTAVALAVADRLRPTLRHGVCFVDLSPLADDRLVSTALASALGVGVASDDPLPGIVAFLRERDALIVLDNCEHVIDSAARLSETIARDAGTRLRILATSREALGVQGEWVFRLAPLALPEAAARLSAVDAMGYPAVQLFVERAAMCLGEYALTDAHAPAVANICRHLDGIALAIEIAAGQVDAFGIAGLERVLDDRFRLAMQGRRTGLARHRTMTTALDWSYQLLPEAERVTLCRLAVFAGLFTIAEAAGVLAEEGAGEGADAATAAESIANLVTKSLIVPNFETRLPSYRLLEMTRAYALQKLEESGEHVACMRRHARQCLAAMEAASAEWDALPAEAWLARHRRLIDDVRAALDFSLEAEPATAVALTVAAVPLWYQLSLLNECYERTCRALALAAAAADTARQLRLHVAKAWSLMQLKGFVRETEDAWTTVLDLSRASGDAEYQLRGIWGLWATRVNAGALRASLDLAREFLDVAGSTNETDRSVGHRMIGHSLHLLGDQPAAHRHLERMLAGYVAPATGAQTLRYIFDQRSLARSFLARICWLQGLSDQARRIAWQLADDERSRGDDLSLVQVLVQASCPVGLLVGDLAAVQGFVDDLVGKAERYQWHFWRAFGVCFRGVLTVQRGDVAAGLPLLEDALKGLRGIDFGVHYLFFLCRYAEALGLAGRHDEARATIEAAIERSERNDERWCIAEVLRLKATLLHREGEHAPAQAVLAEARQWAERQGALAWSLRIATSAVRLAPDADSAAAAHAELAAVLDRFTEGRDTADYREAVAVLGRPRRQPARKRARPS</sequence>
<dbReference type="PANTHER" id="PTHR47691">
    <property type="entry name" value="REGULATOR-RELATED"/>
    <property type="match status" value="1"/>
</dbReference>
<dbReference type="GO" id="GO:0003677">
    <property type="term" value="F:DNA binding"/>
    <property type="evidence" value="ECO:0007669"/>
    <property type="project" value="UniProtKB-UniRule"/>
</dbReference>
<evidence type="ECO:0000313" key="5">
    <source>
        <dbReference type="Proteomes" id="UP000321058"/>
    </source>
</evidence>